<dbReference type="Proteomes" id="UP000789831">
    <property type="component" value="Unassembled WGS sequence"/>
</dbReference>
<gene>
    <name evidence="2" type="ORF">AGERDE_LOCUS12242</name>
</gene>
<dbReference type="EMBL" id="CAJVPL010007669">
    <property type="protein sequence ID" value="CAG8670723.1"/>
    <property type="molecule type" value="Genomic_DNA"/>
</dbReference>
<keyword evidence="1" id="KW-0732">Signal</keyword>
<evidence type="ECO:0000256" key="1">
    <source>
        <dbReference type="SAM" id="SignalP"/>
    </source>
</evidence>
<dbReference type="PANTHER" id="PTHR36182">
    <property type="entry name" value="PROTEIN, PUTATIVE (AFU_ORTHOLOGUE AFUA_6G10930)-RELATED"/>
    <property type="match status" value="1"/>
</dbReference>
<feature type="signal peptide" evidence="1">
    <location>
        <begin position="1"/>
        <end position="19"/>
    </location>
</feature>
<dbReference type="AlphaFoldDB" id="A0A9N9EDS4"/>
<organism evidence="2 3">
    <name type="scientific">Ambispora gerdemannii</name>
    <dbReference type="NCBI Taxonomy" id="144530"/>
    <lineage>
        <taxon>Eukaryota</taxon>
        <taxon>Fungi</taxon>
        <taxon>Fungi incertae sedis</taxon>
        <taxon>Mucoromycota</taxon>
        <taxon>Glomeromycotina</taxon>
        <taxon>Glomeromycetes</taxon>
        <taxon>Archaeosporales</taxon>
        <taxon>Ambisporaceae</taxon>
        <taxon>Ambispora</taxon>
    </lineage>
</organism>
<dbReference type="Gene3D" id="2.70.50.70">
    <property type="match status" value="1"/>
</dbReference>
<evidence type="ECO:0000313" key="2">
    <source>
        <dbReference type="EMBL" id="CAG8670723.1"/>
    </source>
</evidence>
<sequence>MKFFSTFVILSSCVAAVSAHTSMIYPLPRGHPQNPNAAVKDYDCIIASITPAGNCTRKSFPCGGYPMDTKITQVFYAGDVINVKFWTSALPNGPQSGSENDNQSRHNGGLCEFSLSYDGGETYTVIATYHQTCPDIFFDWKVKIPNAAPSCDNPGKCLFSWSWINAIGNREFYQNCADIKLVGNNSAKPLPIIDITRANLPPKFPDIITPPGDPANTGNGKDPALPFPMFPLIWLSILVEITVELTLLHAM</sequence>
<proteinExistence type="predicted"/>
<name>A0A9N9EDS4_9GLOM</name>
<evidence type="ECO:0000313" key="3">
    <source>
        <dbReference type="Proteomes" id="UP000789831"/>
    </source>
</evidence>
<dbReference type="PANTHER" id="PTHR36182:SF1">
    <property type="entry name" value="PROTEIN, PUTATIVE (AFU_ORTHOLOGUE AFUA_6G10930)-RELATED"/>
    <property type="match status" value="1"/>
</dbReference>
<accession>A0A9N9EDS4</accession>
<comment type="caution">
    <text evidence="2">The sequence shown here is derived from an EMBL/GenBank/DDBJ whole genome shotgun (WGS) entry which is preliminary data.</text>
</comment>
<dbReference type="OrthoDB" id="2342176at2759"/>
<reference evidence="2" key="1">
    <citation type="submission" date="2021-06" db="EMBL/GenBank/DDBJ databases">
        <authorList>
            <person name="Kallberg Y."/>
            <person name="Tangrot J."/>
            <person name="Rosling A."/>
        </authorList>
    </citation>
    <scope>NUCLEOTIDE SEQUENCE</scope>
    <source>
        <strain evidence="2">MT106</strain>
    </source>
</reference>
<feature type="chain" id="PRO_5040278494" evidence="1">
    <location>
        <begin position="20"/>
        <end position="251"/>
    </location>
</feature>
<protein>
    <submittedName>
        <fullName evidence="2">11371_t:CDS:1</fullName>
    </submittedName>
</protein>
<keyword evidence="3" id="KW-1185">Reference proteome</keyword>
<feature type="non-terminal residue" evidence="2">
    <location>
        <position position="251"/>
    </location>
</feature>